<dbReference type="InterPro" id="IPR001752">
    <property type="entry name" value="Kinesin_motor_dom"/>
</dbReference>
<dbReference type="Pfam" id="PF16796">
    <property type="entry name" value="Microtub_bd"/>
    <property type="match status" value="1"/>
</dbReference>
<feature type="domain" description="Calponin-homology (CH)" evidence="6">
    <location>
        <begin position="35"/>
        <end position="142"/>
    </location>
</feature>
<feature type="compositionally biased region" description="Basic and acidic residues" evidence="5">
    <location>
        <begin position="812"/>
        <end position="829"/>
    </location>
</feature>
<dbReference type="Pfam" id="PF00307">
    <property type="entry name" value="CH"/>
    <property type="match status" value="1"/>
</dbReference>
<evidence type="ECO:0000259" key="6">
    <source>
        <dbReference type="PROSITE" id="PS50021"/>
    </source>
</evidence>
<accession>A0A2N9IP50</accession>
<evidence type="ECO:0000313" key="8">
    <source>
        <dbReference type="EMBL" id="SPD25909.1"/>
    </source>
</evidence>
<dbReference type="InterPro" id="IPR036872">
    <property type="entry name" value="CH_dom_sf"/>
</dbReference>
<dbReference type="GO" id="GO:0003777">
    <property type="term" value="F:microtubule motor activity"/>
    <property type="evidence" value="ECO:0007669"/>
    <property type="project" value="InterPro"/>
</dbReference>
<dbReference type="SMART" id="SM00033">
    <property type="entry name" value="CH"/>
    <property type="match status" value="1"/>
</dbReference>
<feature type="coiled-coil region" evidence="4">
    <location>
        <begin position="323"/>
        <end position="414"/>
    </location>
</feature>
<keyword evidence="2" id="KW-0505">Motor protein</keyword>
<dbReference type="InterPro" id="IPR036961">
    <property type="entry name" value="Kinesin_motor_dom_sf"/>
</dbReference>
<dbReference type="Gene3D" id="1.10.418.10">
    <property type="entry name" value="Calponin-like domain"/>
    <property type="match status" value="1"/>
</dbReference>
<dbReference type="InterPro" id="IPR027640">
    <property type="entry name" value="Kinesin-like_fam"/>
</dbReference>
<dbReference type="SMART" id="SM00129">
    <property type="entry name" value="KISc"/>
    <property type="match status" value="1"/>
</dbReference>
<feature type="domain" description="Kinesin motor" evidence="7">
    <location>
        <begin position="562"/>
        <end position="722"/>
    </location>
</feature>
<evidence type="ECO:0000259" key="7">
    <source>
        <dbReference type="PROSITE" id="PS50067"/>
    </source>
</evidence>
<keyword evidence="4" id="KW-0175">Coiled coil</keyword>
<comment type="similarity">
    <text evidence="1">Belongs to the TRAFAC class myosin-kinesin ATPase superfamily. Kinesin family. KIN-14 subfamily.</text>
</comment>
<dbReference type="GO" id="GO:0005524">
    <property type="term" value="F:ATP binding"/>
    <property type="evidence" value="ECO:0007669"/>
    <property type="project" value="InterPro"/>
</dbReference>
<feature type="compositionally biased region" description="Basic and acidic residues" evidence="5">
    <location>
        <begin position="177"/>
        <end position="186"/>
    </location>
</feature>
<dbReference type="InterPro" id="IPR027417">
    <property type="entry name" value="P-loop_NTPase"/>
</dbReference>
<dbReference type="EMBL" id="OIVN01006137">
    <property type="protein sequence ID" value="SPD25909.1"/>
    <property type="molecule type" value="Genomic_DNA"/>
</dbReference>
<evidence type="ECO:0008006" key="9">
    <source>
        <dbReference type="Google" id="ProtNLM"/>
    </source>
</evidence>
<dbReference type="SUPFAM" id="SSF47576">
    <property type="entry name" value="Calponin-homology domain, CH-domain"/>
    <property type="match status" value="1"/>
</dbReference>
<gene>
    <name evidence="8" type="ORF">FSB_LOCUS53791</name>
</gene>
<dbReference type="Gene3D" id="1.20.5.170">
    <property type="match status" value="1"/>
</dbReference>
<feature type="region of interest" description="Disordered" evidence="5">
    <location>
        <begin position="877"/>
        <end position="912"/>
    </location>
</feature>
<dbReference type="InterPro" id="IPR001715">
    <property type="entry name" value="CH_dom"/>
</dbReference>
<feature type="domain" description="Kinesin motor" evidence="7">
    <location>
        <begin position="502"/>
        <end position="561"/>
    </location>
</feature>
<dbReference type="PANTHER" id="PTHR47972:SF14">
    <property type="entry name" value="KINESIN-LIKE PROTEIN KIN-14J"/>
    <property type="match status" value="1"/>
</dbReference>
<dbReference type="Gene3D" id="3.40.850.10">
    <property type="entry name" value="Kinesin motor domain"/>
    <property type="match status" value="2"/>
</dbReference>
<comment type="caution">
    <text evidence="3">Lacks conserved residue(s) required for the propagation of feature annotation.</text>
</comment>
<dbReference type="AlphaFoldDB" id="A0A2N9IP50"/>
<reference evidence="8" key="1">
    <citation type="submission" date="2018-02" db="EMBL/GenBank/DDBJ databases">
        <authorList>
            <person name="Cohen D.B."/>
            <person name="Kent A.D."/>
        </authorList>
    </citation>
    <scope>NUCLEOTIDE SEQUENCE</scope>
</reference>
<dbReference type="PROSITE" id="PS50067">
    <property type="entry name" value="KINESIN_MOTOR_2"/>
    <property type="match status" value="2"/>
</dbReference>
<feature type="region of interest" description="Disordered" evidence="5">
    <location>
        <begin position="148"/>
        <end position="186"/>
    </location>
</feature>
<dbReference type="PRINTS" id="PR00380">
    <property type="entry name" value="KINESINHEAVY"/>
</dbReference>
<dbReference type="GO" id="GO:0007018">
    <property type="term" value="P:microtubule-based movement"/>
    <property type="evidence" value="ECO:0007669"/>
    <property type="project" value="InterPro"/>
</dbReference>
<feature type="compositionally biased region" description="Polar residues" evidence="5">
    <location>
        <begin position="888"/>
        <end position="912"/>
    </location>
</feature>
<dbReference type="GO" id="GO:0015630">
    <property type="term" value="C:microtubule cytoskeleton"/>
    <property type="evidence" value="ECO:0007669"/>
    <property type="project" value="TreeGrafter"/>
</dbReference>
<dbReference type="PROSITE" id="PS50021">
    <property type="entry name" value="CH"/>
    <property type="match status" value="1"/>
</dbReference>
<feature type="coiled-coil region" evidence="4">
    <location>
        <begin position="736"/>
        <end position="763"/>
    </location>
</feature>
<evidence type="ECO:0000256" key="3">
    <source>
        <dbReference type="PROSITE-ProRule" id="PRU00283"/>
    </source>
</evidence>
<proteinExistence type="inferred from homology"/>
<protein>
    <recommendedName>
        <fullName evidence="9">Kinesin motor domain-containing protein</fullName>
    </recommendedName>
</protein>
<sequence length="912" mass="101867">MKSTLDQSTKEYEGNVAAHGNVSGRIVNNNDESEAKQRAILLEWLNNTLTDLSLPLNASDEDIRMCLIDGTVLCRILNWLRPGSVYEGGDNNQSSILRSQNIKRFLAAIDDMGIPSFKMSDLEKGSMKTVIECLLTLRAQFMPNILGDNSPATSPKSKPGSPLGISSLRGQFSPLSGEERRKVVGDSKFQRTLRSPVMSEPSAAMAHNVGHKFHEVFQAKQGRYADLPAAKISEMMKSNSLDNAPTQSLLSVVNGILDESVEKKNGEIPHRVACLLRKVVQEIERRISTQAEHLRTQSNLFKTREEKYQSRIRLLETLASGTSEESQTERTKMEERRKFEEEDLVKWTKEKEHSNLEISALKQELEVTKKAYELQCLQMETKTKDTKTVLDERLKELEHLLADSKNKVKKLESYSESKSQRWNQKEHIYQSFMEFQFGALQELRFSFASIKQEIAKAQKSYFEEFNSLGVKLKVLAEAAENYNAVLAENRKMFNEIQDLKGNIRVYCRIRPFLPGQREKRTTVEYIGENGELVVANPSKPGKEGHRLFKFNKVFDPAATQAVPDASMQPVKSTSDVMDLMDMGLRNRAVGATAMNERSSRSHSVVTIHVRGRDLKTGATLHGNLHLVDLAGSERVDRSEVTGDRLKEAQHINKSLSALGDVIFSLAQKSPHVPYRNSKLTQVLQSSLGGQAKTLMFVQLNPELNSFSESLSTLKFAERVSGVELGAARSSKEGRDVRELMEQVASLKDTIAKKDEEIERLQLLKDLKSVYPGINGEKRGTVSLRYRSSSPSRESVSGTTQRSQKLLGVKGLGHAEKAASDHESDFHSEADSQQSMDDFKYQNEHVQQSKIAGGEIGQNYPTDAEIFGLGDADYEERLSEISDGDLSVGTDTDGSAENANTSEGTKLSDNSEK</sequence>
<organism evidence="8">
    <name type="scientific">Fagus sylvatica</name>
    <name type="common">Beechnut</name>
    <dbReference type="NCBI Taxonomy" id="28930"/>
    <lineage>
        <taxon>Eukaryota</taxon>
        <taxon>Viridiplantae</taxon>
        <taxon>Streptophyta</taxon>
        <taxon>Embryophyta</taxon>
        <taxon>Tracheophyta</taxon>
        <taxon>Spermatophyta</taxon>
        <taxon>Magnoliopsida</taxon>
        <taxon>eudicotyledons</taxon>
        <taxon>Gunneridae</taxon>
        <taxon>Pentapetalae</taxon>
        <taxon>rosids</taxon>
        <taxon>fabids</taxon>
        <taxon>Fagales</taxon>
        <taxon>Fagaceae</taxon>
        <taxon>Fagus</taxon>
    </lineage>
</organism>
<evidence type="ECO:0000256" key="4">
    <source>
        <dbReference type="SAM" id="Coils"/>
    </source>
</evidence>
<dbReference type="InterPro" id="IPR031852">
    <property type="entry name" value="Vik1/Cik1_MT-bd"/>
</dbReference>
<dbReference type="GO" id="GO:0008017">
    <property type="term" value="F:microtubule binding"/>
    <property type="evidence" value="ECO:0007669"/>
    <property type="project" value="InterPro"/>
</dbReference>
<dbReference type="SUPFAM" id="SSF52540">
    <property type="entry name" value="P-loop containing nucleoside triphosphate hydrolases"/>
    <property type="match status" value="1"/>
</dbReference>
<feature type="compositionally biased region" description="Low complexity" evidence="5">
    <location>
        <begin position="782"/>
        <end position="796"/>
    </location>
</feature>
<evidence type="ECO:0000256" key="2">
    <source>
        <dbReference type="ARBA" id="ARBA00023175"/>
    </source>
</evidence>
<evidence type="ECO:0000256" key="1">
    <source>
        <dbReference type="ARBA" id="ARBA00010899"/>
    </source>
</evidence>
<evidence type="ECO:0000256" key="5">
    <source>
        <dbReference type="SAM" id="MobiDB-lite"/>
    </source>
</evidence>
<dbReference type="PANTHER" id="PTHR47972">
    <property type="entry name" value="KINESIN-LIKE PROTEIN KLP-3"/>
    <property type="match status" value="1"/>
</dbReference>
<dbReference type="Pfam" id="PF00225">
    <property type="entry name" value="Kinesin"/>
    <property type="match status" value="1"/>
</dbReference>
<feature type="region of interest" description="Disordered" evidence="5">
    <location>
        <begin position="781"/>
        <end position="833"/>
    </location>
</feature>
<dbReference type="FunFam" id="3.40.850.10:FF:000178">
    <property type="entry name" value="Kinesin-related protein3"/>
    <property type="match status" value="1"/>
</dbReference>
<name>A0A2N9IP50_FAGSY</name>